<keyword evidence="3" id="KW-1185">Reference proteome</keyword>
<dbReference type="InterPro" id="IPR032870">
    <property type="entry name" value="ALKBH7-like"/>
</dbReference>
<dbReference type="PROSITE" id="PS51471">
    <property type="entry name" value="FE2OG_OXY"/>
    <property type="match status" value="1"/>
</dbReference>
<dbReference type="GO" id="GO:0016706">
    <property type="term" value="F:2-oxoglutarate-dependent dioxygenase activity"/>
    <property type="evidence" value="ECO:0007669"/>
    <property type="project" value="TreeGrafter"/>
</dbReference>
<dbReference type="Proteomes" id="UP000053558">
    <property type="component" value="Unassembled WGS sequence"/>
</dbReference>
<dbReference type="EMBL" id="JH711586">
    <property type="protein sequence ID" value="EIW76245.1"/>
    <property type="molecule type" value="Genomic_DNA"/>
</dbReference>
<feature type="non-terminal residue" evidence="2">
    <location>
        <position position="1"/>
    </location>
</feature>
<dbReference type="Pfam" id="PF13532">
    <property type="entry name" value="2OG-FeII_Oxy_2"/>
    <property type="match status" value="1"/>
</dbReference>
<dbReference type="GeneID" id="19206538"/>
<dbReference type="GO" id="GO:0006974">
    <property type="term" value="P:DNA damage response"/>
    <property type="evidence" value="ECO:0007669"/>
    <property type="project" value="InterPro"/>
</dbReference>
<name>A0A5M3MC75_CONPW</name>
<evidence type="ECO:0000313" key="3">
    <source>
        <dbReference type="Proteomes" id="UP000053558"/>
    </source>
</evidence>
<comment type="caution">
    <text evidence="2">The sequence shown here is derived from an EMBL/GenBank/DDBJ whole genome shotgun (WGS) entry which is preliminary data.</text>
</comment>
<evidence type="ECO:0000259" key="1">
    <source>
        <dbReference type="PROSITE" id="PS51471"/>
    </source>
</evidence>
<dbReference type="Gene3D" id="2.60.120.590">
    <property type="entry name" value="Alpha-ketoglutarate-dependent dioxygenase AlkB-like"/>
    <property type="match status" value="1"/>
</dbReference>
<dbReference type="PANTHER" id="PTHR21052:SF0">
    <property type="entry name" value="ALPHA-KETOGLUTARATE-DEPENDENT DIOXYGENASE ALKB HOMOLOG 7, MITOCHONDRIAL"/>
    <property type="match status" value="1"/>
</dbReference>
<dbReference type="InterPro" id="IPR037151">
    <property type="entry name" value="AlkB-like_sf"/>
</dbReference>
<sequence length="220" mass="24469">DMDSLFDEPRDLPVASRKAPPIPGLHLPSIRLPPELADNVLQQCMDSYFRDKDVNQVMLFGRTTSETTGSMGSGLPPFLISLLYALRDLLHPVVPHDLHTLLFPPPDVPSRARQAIINLYNSGEGITPHVDLLRRFDDGIMGVSLGRKGSPDHYGLFLPQDSLVILSGDARYKWTHGIKRDLEDLVESEDGQEAPEWVKRGTRLSITFRWLLPGADIVGG</sequence>
<dbReference type="GO" id="GO:0006631">
    <property type="term" value="P:fatty acid metabolic process"/>
    <property type="evidence" value="ECO:0007669"/>
    <property type="project" value="TreeGrafter"/>
</dbReference>
<gene>
    <name evidence="2" type="ORF">CONPUDRAFT_21331</name>
</gene>
<feature type="non-terminal residue" evidence="2">
    <location>
        <position position="220"/>
    </location>
</feature>
<dbReference type="OrthoDB" id="412814at2759"/>
<protein>
    <recommendedName>
        <fullName evidence="1">Fe2OG dioxygenase domain-containing protein</fullName>
    </recommendedName>
</protein>
<dbReference type="InterPro" id="IPR027450">
    <property type="entry name" value="AlkB-like"/>
</dbReference>
<dbReference type="GO" id="GO:0005759">
    <property type="term" value="C:mitochondrial matrix"/>
    <property type="evidence" value="ECO:0007669"/>
    <property type="project" value="TreeGrafter"/>
</dbReference>
<organism evidence="2 3">
    <name type="scientific">Coniophora puteana (strain RWD-64-598)</name>
    <name type="common">Brown rot fungus</name>
    <dbReference type="NCBI Taxonomy" id="741705"/>
    <lineage>
        <taxon>Eukaryota</taxon>
        <taxon>Fungi</taxon>
        <taxon>Dikarya</taxon>
        <taxon>Basidiomycota</taxon>
        <taxon>Agaricomycotina</taxon>
        <taxon>Agaricomycetes</taxon>
        <taxon>Agaricomycetidae</taxon>
        <taxon>Boletales</taxon>
        <taxon>Coniophorineae</taxon>
        <taxon>Coniophoraceae</taxon>
        <taxon>Coniophora</taxon>
    </lineage>
</organism>
<evidence type="ECO:0000313" key="2">
    <source>
        <dbReference type="EMBL" id="EIW76245.1"/>
    </source>
</evidence>
<proteinExistence type="predicted"/>
<dbReference type="InterPro" id="IPR005123">
    <property type="entry name" value="Oxoglu/Fe-dep_dioxygenase_dom"/>
</dbReference>
<dbReference type="OMA" id="INQIMLF"/>
<dbReference type="AlphaFoldDB" id="A0A5M3MC75"/>
<dbReference type="PANTHER" id="PTHR21052">
    <property type="entry name" value="SPERMATOGENESIS ASSOCIATED 11-RELATED"/>
    <property type="match status" value="1"/>
</dbReference>
<dbReference type="KEGG" id="cput:CONPUDRAFT_21331"/>
<accession>A0A5M3MC75</accession>
<reference evidence="3" key="1">
    <citation type="journal article" date="2012" name="Science">
        <title>The Paleozoic origin of enzymatic lignin decomposition reconstructed from 31 fungal genomes.</title>
        <authorList>
            <person name="Floudas D."/>
            <person name="Binder M."/>
            <person name="Riley R."/>
            <person name="Barry K."/>
            <person name="Blanchette R.A."/>
            <person name="Henrissat B."/>
            <person name="Martinez A.T."/>
            <person name="Otillar R."/>
            <person name="Spatafora J.W."/>
            <person name="Yadav J.S."/>
            <person name="Aerts A."/>
            <person name="Benoit I."/>
            <person name="Boyd A."/>
            <person name="Carlson A."/>
            <person name="Copeland A."/>
            <person name="Coutinho P.M."/>
            <person name="de Vries R.P."/>
            <person name="Ferreira P."/>
            <person name="Findley K."/>
            <person name="Foster B."/>
            <person name="Gaskell J."/>
            <person name="Glotzer D."/>
            <person name="Gorecki P."/>
            <person name="Heitman J."/>
            <person name="Hesse C."/>
            <person name="Hori C."/>
            <person name="Igarashi K."/>
            <person name="Jurgens J.A."/>
            <person name="Kallen N."/>
            <person name="Kersten P."/>
            <person name="Kohler A."/>
            <person name="Kuees U."/>
            <person name="Kumar T.K.A."/>
            <person name="Kuo A."/>
            <person name="LaButti K."/>
            <person name="Larrondo L.F."/>
            <person name="Lindquist E."/>
            <person name="Ling A."/>
            <person name="Lombard V."/>
            <person name="Lucas S."/>
            <person name="Lundell T."/>
            <person name="Martin R."/>
            <person name="McLaughlin D.J."/>
            <person name="Morgenstern I."/>
            <person name="Morin E."/>
            <person name="Murat C."/>
            <person name="Nagy L.G."/>
            <person name="Nolan M."/>
            <person name="Ohm R.A."/>
            <person name="Patyshakuliyeva A."/>
            <person name="Rokas A."/>
            <person name="Ruiz-Duenas F.J."/>
            <person name="Sabat G."/>
            <person name="Salamov A."/>
            <person name="Samejima M."/>
            <person name="Schmutz J."/>
            <person name="Slot J.C."/>
            <person name="St John F."/>
            <person name="Stenlid J."/>
            <person name="Sun H."/>
            <person name="Sun S."/>
            <person name="Syed K."/>
            <person name="Tsang A."/>
            <person name="Wiebenga A."/>
            <person name="Young D."/>
            <person name="Pisabarro A."/>
            <person name="Eastwood D.C."/>
            <person name="Martin F."/>
            <person name="Cullen D."/>
            <person name="Grigoriev I.V."/>
            <person name="Hibbett D.S."/>
        </authorList>
    </citation>
    <scope>NUCLEOTIDE SEQUENCE [LARGE SCALE GENOMIC DNA]</scope>
    <source>
        <strain evidence="3">RWD-64-598 SS2</strain>
    </source>
</reference>
<feature type="domain" description="Fe2OG dioxygenase" evidence="1">
    <location>
        <begin position="111"/>
        <end position="212"/>
    </location>
</feature>
<dbReference type="SUPFAM" id="SSF51197">
    <property type="entry name" value="Clavaminate synthase-like"/>
    <property type="match status" value="1"/>
</dbReference>
<dbReference type="RefSeq" id="XP_007773294.1">
    <property type="nucleotide sequence ID" value="XM_007775104.1"/>
</dbReference>